<evidence type="ECO:0000313" key="1">
    <source>
        <dbReference type="EMBL" id="VDK78948.1"/>
    </source>
</evidence>
<protein>
    <submittedName>
        <fullName evidence="3">Transposase</fullName>
    </submittedName>
</protein>
<evidence type="ECO:0000313" key="2">
    <source>
        <dbReference type="Proteomes" id="UP000267096"/>
    </source>
</evidence>
<name>A0A0M3KJZ8_ANISI</name>
<gene>
    <name evidence="1" type="ORF">ASIM_LOCUS20696</name>
</gene>
<dbReference type="WBParaSite" id="ASIM_0002132501-mRNA-1">
    <property type="protein sequence ID" value="ASIM_0002132501-mRNA-1"/>
    <property type="gene ID" value="ASIM_0002132501"/>
</dbReference>
<reference evidence="3" key="1">
    <citation type="submission" date="2017-02" db="UniProtKB">
        <authorList>
            <consortium name="WormBaseParasite"/>
        </authorList>
    </citation>
    <scope>IDENTIFICATION</scope>
</reference>
<dbReference type="Proteomes" id="UP000267096">
    <property type="component" value="Unassembled WGS sequence"/>
</dbReference>
<keyword evidence="2" id="KW-1185">Reference proteome</keyword>
<dbReference type="AlphaFoldDB" id="A0A0M3KJZ8"/>
<sequence length="66" mass="7455">MVLSDDASDSRVIPAIMHHICTRPIKMIQQKQAYGESDMRSASLTTYLPHSHKIYPSTYPAILLKP</sequence>
<dbReference type="EMBL" id="UYRR01040372">
    <property type="protein sequence ID" value="VDK78948.1"/>
    <property type="molecule type" value="Genomic_DNA"/>
</dbReference>
<evidence type="ECO:0000313" key="3">
    <source>
        <dbReference type="WBParaSite" id="ASIM_0002132501-mRNA-1"/>
    </source>
</evidence>
<accession>A0A0M3KJZ8</accession>
<organism evidence="3">
    <name type="scientific">Anisakis simplex</name>
    <name type="common">Herring worm</name>
    <dbReference type="NCBI Taxonomy" id="6269"/>
    <lineage>
        <taxon>Eukaryota</taxon>
        <taxon>Metazoa</taxon>
        <taxon>Ecdysozoa</taxon>
        <taxon>Nematoda</taxon>
        <taxon>Chromadorea</taxon>
        <taxon>Rhabditida</taxon>
        <taxon>Spirurina</taxon>
        <taxon>Ascaridomorpha</taxon>
        <taxon>Ascaridoidea</taxon>
        <taxon>Anisakidae</taxon>
        <taxon>Anisakis</taxon>
        <taxon>Anisakis simplex complex</taxon>
    </lineage>
</organism>
<reference evidence="1 2" key="2">
    <citation type="submission" date="2018-11" db="EMBL/GenBank/DDBJ databases">
        <authorList>
            <consortium name="Pathogen Informatics"/>
        </authorList>
    </citation>
    <scope>NUCLEOTIDE SEQUENCE [LARGE SCALE GENOMIC DNA]</scope>
</reference>
<proteinExistence type="predicted"/>